<dbReference type="EMBL" id="QPJT01000001">
    <property type="protein sequence ID" value="RCX20975.1"/>
    <property type="molecule type" value="Genomic_DNA"/>
</dbReference>
<dbReference type="InterPro" id="IPR036397">
    <property type="entry name" value="RNaseH_sf"/>
</dbReference>
<dbReference type="InterPro" id="IPR012337">
    <property type="entry name" value="RNaseH-like_sf"/>
</dbReference>
<proteinExistence type="predicted"/>
<dbReference type="GO" id="GO:0004523">
    <property type="term" value="F:RNA-DNA hybrid ribonuclease activity"/>
    <property type="evidence" value="ECO:0007669"/>
    <property type="project" value="InterPro"/>
</dbReference>
<evidence type="ECO:0000313" key="3">
    <source>
        <dbReference type="Proteomes" id="UP000253034"/>
    </source>
</evidence>
<dbReference type="RefSeq" id="WP_114295921.1">
    <property type="nucleotide sequence ID" value="NZ_QPJT01000001.1"/>
</dbReference>
<dbReference type="OrthoDB" id="9845482at2"/>
<name>A0A369BI92_9FIRM</name>
<feature type="domain" description="RNase H type-1" evidence="1">
    <location>
        <begin position="6"/>
        <end position="136"/>
    </location>
</feature>
<sequence length="140" mass="15775">MILKINFDASFMPNSKISGISVIIKNEGDKLILKSSKRVLCKNSNEAELRALNKAIGYINDRQLKNLLPKKCHIKIYGDSQAVIEISKKQKKMKGVEISLMRSFINGLKVLNKNNDVLFSWIGRKNNAEADREARAALSK</sequence>
<dbReference type="GO" id="GO:0003676">
    <property type="term" value="F:nucleic acid binding"/>
    <property type="evidence" value="ECO:0007669"/>
    <property type="project" value="InterPro"/>
</dbReference>
<organism evidence="2 3">
    <name type="scientific">Anaerobacterium chartisolvens</name>
    <dbReference type="NCBI Taxonomy" id="1297424"/>
    <lineage>
        <taxon>Bacteria</taxon>
        <taxon>Bacillati</taxon>
        <taxon>Bacillota</taxon>
        <taxon>Clostridia</taxon>
        <taxon>Eubacteriales</taxon>
        <taxon>Oscillospiraceae</taxon>
        <taxon>Anaerobacterium</taxon>
    </lineage>
</organism>
<keyword evidence="3" id="KW-1185">Reference proteome</keyword>
<evidence type="ECO:0000259" key="1">
    <source>
        <dbReference type="Pfam" id="PF13456"/>
    </source>
</evidence>
<dbReference type="InterPro" id="IPR053151">
    <property type="entry name" value="RNase_H-like"/>
</dbReference>
<comment type="caution">
    <text evidence="2">The sequence shown here is derived from an EMBL/GenBank/DDBJ whole genome shotgun (WGS) entry which is preliminary data.</text>
</comment>
<gene>
    <name evidence="2" type="ORF">DFR58_101179</name>
</gene>
<dbReference type="AlphaFoldDB" id="A0A369BI92"/>
<evidence type="ECO:0000313" key="2">
    <source>
        <dbReference type="EMBL" id="RCX20975.1"/>
    </source>
</evidence>
<dbReference type="Proteomes" id="UP000253034">
    <property type="component" value="Unassembled WGS sequence"/>
</dbReference>
<dbReference type="Pfam" id="PF13456">
    <property type="entry name" value="RVT_3"/>
    <property type="match status" value="1"/>
</dbReference>
<dbReference type="SUPFAM" id="SSF53098">
    <property type="entry name" value="Ribonuclease H-like"/>
    <property type="match status" value="1"/>
</dbReference>
<dbReference type="PANTHER" id="PTHR47723">
    <property type="entry name" value="OS05G0353850 PROTEIN"/>
    <property type="match status" value="1"/>
</dbReference>
<accession>A0A369BI92</accession>
<dbReference type="InterPro" id="IPR002156">
    <property type="entry name" value="RNaseH_domain"/>
</dbReference>
<protein>
    <submittedName>
        <fullName evidence="2">Ribonuclease HI</fullName>
    </submittedName>
</protein>
<dbReference type="Gene3D" id="3.30.420.10">
    <property type="entry name" value="Ribonuclease H-like superfamily/Ribonuclease H"/>
    <property type="match status" value="1"/>
</dbReference>
<dbReference type="PANTHER" id="PTHR47723:SF19">
    <property type="entry name" value="POLYNUCLEOTIDYL TRANSFERASE, RIBONUCLEASE H-LIKE SUPERFAMILY PROTEIN"/>
    <property type="match status" value="1"/>
</dbReference>
<reference evidence="2 3" key="1">
    <citation type="submission" date="2018-07" db="EMBL/GenBank/DDBJ databases">
        <title>Genomic Encyclopedia of Type Strains, Phase IV (KMG-IV): sequencing the most valuable type-strain genomes for metagenomic binning, comparative biology and taxonomic classification.</title>
        <authorList>
            <person name="Goeker M."/>
        </authorList>
    </citation>
    <scope>NUCLEOTIDE SEQUENCE [LARGE SCALE GENOMIC DNA]</scope>
    <source>
        <strain evidence="2 3">DSM 27016</strain>
    </source>
</reference>